<dbReference type="SUPFAM" id="SSF51735">
    <property type="entry name" value="NAD(P)-binding Rossmann-fold domains"/>
    <property type="match status" value="2"/>
</dbReference>
<dbReference type="Gene3D" id="1.10.1200.10">
    <property type="entry name" value="ACP-like"/>
    <property type="match status" value="1"/>
</dbReference>
<dbReference type="Pfam" id="PF08659">
    <property type="entry name" value="KR"/>
    <property type="match status" value="1"/>
</dbReference>
<dbReference type="Proteomes" id="UP000067626">
    <property type="component" value="Chromosome"/>
</dbReference>
<dbReference type="InterPro" id="IPR057326">
    <property type="entry name" value="KR_dom"/>
</dbReference>
<dbReference type="InterPro" id="IPR009081">
    <property type="entry name" value="PP-bd_ACP"/>
</dbReference>
<dbReference type="SUPFAM" id="SSF53901">
    <property type="entry name" value="Thiolase-like"/>
    <property type="match status" value="1"/>
</dbReference>
<dbReference type="InterPro" id="IPR016036">
    <property type="entry name" value="Malonyl_transacylase_ACP-bd"/>
</dbReference>
<dbReference type="GO" id="GO:0004315">
    <property type="term" value="F:3-oxoacyl-[acyl-carrier-protein] synthase activity"/>
    <property type="evidence" value="ECO:0007669"/>
    <property type="project" value="InterPro"/>
</dbReference>
<sequence>MSRSTAREGRISAVKLALLAQQVRSKIEGAELLGSEPIAIVGMGCRLPGGADDPDRFWQLLARGTDAIREVPHDRWDIEAWYSPDPDTPGKMYTRWGGFLEGDVARFDADLFGIAPREAATMDPQQRVLLEVAWAALEDAGVAPNRIAGTAAGVFMGVSSTDYSSLLFADPDRISPYAASGAAGCIVSNRLSYLLDLRGPSVTIDTACSSSLVAVHLACQSLRSGESRVALAGGVNLLLIPEVTVALSRARMMAADGRCKVFDAQADGYVRGEGCGVLVLKRLSDALSARDRIHAVLRGTATNQDGRSNGLTAPNPRAQRDVIRAALDNAQCDPTEVTLIEAHGTGTSLGDPIEVEALKEVYGAPRGEGEACALGSVKANIGHLEAAAGVVGVIKAVLCLQYGAIPPHLHLGTLNPNISLESTPFVIPTALRPWSASKERRLAAVSSFGFGGTNAHVILEEAPAIPAPAGKTDRPMHVLPLSAQDEGALAALAGRYEEHLAGRPEASLPDLCFTAATTRTAFGHRLAIVGASSDEVRAGLTSLRKGTAAEGVHLGTAPGAGPLRVAFLFTGQGAQYASMGRRLYEVEPVFREALDRCEEMLRPYLERPLCSILFPATSDAEVLLEETAIAQPALVALELSLVTLWRAWGVEPDLVMGHSVGEIAAACVAGVLGQEDALRLAAERGRLMQALPTGGAMAAIAAGATEVAALIGPEAGPVSIAALNGPADTTISGPREAVAALIERCQEAGWRTRMLPVSHAFHSAQMDPVLDDLERVAASIRRSPPRLPLVSNVSGTLAGLELMGPAYIRRQARQAVQFEAGMRTLAAEGVTVFVEIGPAPALLAMGRRCLPDHEGAFLPSMRKGTDDARQMLTSLGALFVRGVTVDWGGHHRPFARRLSAAPTYPFQGHHHWVDTPARRAALEAPVYELSWVDAPRGDVTVPSSRRRWLVLSDREGVGAALSARLVAGGDEVFIAIPGDHFTREGPHFTLPPGDPQAFAQLLAEAQAGGDPPLTGIVHLWSLDTSATSLEALWHAQELGCASAVLTVQALLRSAPGMALGTLGAPPSKETEAGAPPRLWLVTRGAQAATKEGGSDHALAIAQAPLWGLGRGLLVEHAEIFGGLVDLDPNTPPEDVELLTLEILAPDREQQLALRAGMRRALRLLHAQPLDRTPISLRPDGTYWITGGLGGIGLEVARWMVDRGARHLVLTGRRPPEGPTEAVVHALEQRGIRVAVIASDVAQPADVARVLTEIDHAMPPLRGIVHAAGVLADRLLPQQDLESLREVLSPKIAGAFNLHEQTAERPLDFFVLFSSASGWFGAHGKAVYAAANTFLDALAHHRRARRLTALTVSWGLWAGVGMAQGTEANRWQARGVGLIVPERGLDRLGRAIAVDRTELGVFFYDWERFFSAAAVEPPPLFDTLLAATPRRAGPPDASPGRLALARALEQALPGEREATLQRLLRGEVAAILGQNPARAPDPRQGFFEMGMDSLMAMELKRRLEIGLGISLQASTIFNFPTIEALSGRLLAASRSATPQRAESDADEAMRAEVEDLSDDEAALALAELAAEVLGDDEEMME</sequence>
<dbReference type="PATRIC" id="fig|52.7.peg.6069"/>
<dbReference type="SMART" id="SM00822">
    <property type="entry name" value="PKS_KR"/>
    <property type="match status" value="1"/>
</dbReference>
<dbReference type="CDD" id="cd00833">
    <property type="entry name" value="PKS"/>
    <property type="match status" value="1"/>
</dbReference>
<dbReference type="Gene3D" id="3.40.50.720">
    <property type="entry name" value="NAD(P)-binding Rossmann-like Domain"/>
    <property type="match status" value="1"/>
</dbReference>
<dbReference type="GO" id="GO:0006633">
    <property type="term" value="P:fatty acid biosynthetic process"/>
    <property type="evidence" value="ECO:0007669"/>
    <property type="project" value="InterPro"/>
</dbReference>
<dbReference type="STRING" id="52.CMC5_054880"/>
<dbReference type="InterPro" id="IPR014043">
    <property type="entry name" value="Acyl_transferase_dom"/>
</dbReference>
<keyword evidence="2" id="KW-0597">Phosphoprotein</keyword>
<dbReference type="InterPro" id="IPR020841">
    <property type="entry name" value="PKS_Beta-ketoAc_synthase_dom"/>
</dbReference>
<evidence type="ECO:0000256" key="1">
    <source>
        <dbReference type="ARBA" id="ARBA00022450"/>
    </source>
</evidence>
<feature type="domain" description="Carrier" evidence="5">
    <location>
        <begin position="1454"/>
        <end position="1532"/>
    </location>
</feature>
<dbReference type="InterPro" id="IPR016035">
    <property type="entry name" value="Acyl_Trfase/lysoPLipase"/>
</dbReference>
<dbReference type="PANTHER" id="PTHR43775">
    <property type="entry name" value="FATTY ACID SYNTHASE"/>
    <property type="match status" value="1"/>
</dbReference>
<dbReference type="InterPro" id="IPR013968">
    <property type="entry name" value="PKS_KR"/>
</dbReference>
<evidence type="ECO:0000256" key="3">
    <source>
        <dbReference type="ARBA" id="ARBA00022679"/>
    </source>
</evidence>
<proteinExistence type="predicted"/>
<dbReference type="Pfam" id="PF22621">
    <property type="entry name" value="CurL-like_PKS_C"/>
    <property type="match status" value="1"/>
</dbReference>
<evidence type="ECO:0000256" key="2">
    <source>
        <dbReference type="ARBA" id="ARBA00022553"/>
    </source>
</evidence>
<keyword evidence="3" id="KW-0808">Transferase</keyword>
<dbReference type="Gene3D" id="3.40.47.10">
    <property type="match status" value="1"/>
</dbReference>
<dbReference type="InterPro" id="IPR014031">
    <property type="entry name" value="Ketoacyl_synth_C"/>
</dbReference>
<dbReference type="CDD" id="cd08955">
    <property type="entry name" value="KR_2_FAS_SDR_x"/>
    <property type="match status" value="1"/>
</dbReference>
<dbReference type="EMBL" id="CP012159">
    <property type="protein sequence ID" value="AKT41314.1"/>
    <property type="molecule type" value="Genomic_DNA"/>
</dbReference>
<organism evidence="8">
    <name type="scientific">Chondromyces crocatus</name>
    <dbReference type="NCBI Taxonomy" id="52"/>
    <lineage>
        <taxon>Bacteria</taxon>
        <taxon>Pseudomonadati</taxon>
        <taxon>Myxococcota</taxon>
        <taxon>Polyangia</taxon>
        <taxon>Polyangiales</taxon>
        <taxon>Polyangiaceae</taxon>
        <taxon>Chondromyces</taxon>
    </lineage>
</organism>
<evidence type="ECO:0000313" key="7">
    <source>
        <dbReference type="EMBL" id="AKT41314.1"/>
    </source>
</evidence>
<dbReference type="Pfam" id="PF02801">
    <property type="entry name" value="Ketoacyl-synt_C"/>
    <property type="match status" value="1"/>
</dbReference>
<evidence type="ECO:0000259" key="5">
    <source>
        <dbReference type="PROSITE" id="PS50075"/>
    </source>
</evidence>
<dbReference type="Gene3D" id="3.30.70.3290">
    <property type="match status" value="1"/>
</dbReference>
<dbReference type="KEGG" id="ccro:CMC5_054880"/>
<dbReference type="PROSITE" id="PS52004">
    <property type="entry name" value="KS3_2"/>
    <property type="match status" value="1"/>
</dbReference>
<dbReference type="SMART" id="SM00825">
    <property type="entry name" value="PKS_KS"/>
    <property type="match status" value="1"/>
</dbReference>
<dbReference type="PANTHER" id="PTHR43775:SF37">
    <property type="entry name" value="SI:DKEY-61P9.11"/>
    <property type="match status" value="1"/>
</dbReference>
<dbReference type="GO" id="GO:0004312">
    <property type="term" value="F:fatty acid synthase activity"/>
    <property type="evidence" value="ECO:0007669"/>
    <property type="project" value="TreeGrafter"/>
</dbReference>
<dbReference type="FunFam" id="3.40.366.10:FF:000002">
    <property type="entry name" value="Probable polyketide synthase 2"/>
    <property type="match status" value="1"/>
</dbReference>
<gene>
    <name evidence="8" type="primary">ajuF</name>
    <name evidence="7" type="ORF">CMC5_054880</name>
</gene>
<reference evidence="8" key="1">
    <citation type="submission" date="2008-03" db="EMBL/GenBank/DDBJ databases">
        <title>Production of the highly antifungal isochromanone ajudazols in Chondromyces crocatus Cmc5: biosynthetic machinery and cytochrome P450 tailoring modifications.</title>
        <authorList>
            <person name="Buntin K."/>
            <person name="Rachid S."/>
            <person name="Scharfe M."/>
            <person name="Bloecker H."/>
            <person name="Weissman K.J."/>
            <person name="Mueller R."/>
        </authorList>
    </citation>
    <scope>NUCLEOTIDE SEQUENCE</scope>
    <source>
        <strain evidence="8">Cmc5</strain>
    </source>
</reference>
<feature type="domain" description="Ketosynthase family 3 (KS3)" evidence="6">
    <location>
        <begin position="35"/>
        <end position="461"/>
    </location>
</feature>
<keyword evidence="1" id="KW-0596">Phosphopantetheine</keyword>
<protein>
    <submittedName>
        <fullName evidence="8">Polyketide synthase</fullName>
    </submittedName>
</protein>
<name>B1GYG0_CHOCO</name>
<accession>B1GYG0</accession>
<dbReference type="Pfam" id="PF00550">
    <property type="entry name" value="PP-binding"/>
    <property type="match status" value="1"/>
</dbReference>
<evidence type="ECO:0000256" key="4">
    <source>
        <dbReference type="ARBA" id="ARBA00054155"/>
    </source>
</evidence>
<dbReference type="InterPro" id="IPR036291">
    <property type="entry name" value="NAD(P)-bd_dom_sf"/>
</dbReference>
<dbReference type="InterPro" id="IPR020806">
    <property type="entry name" value="PKS_PP-bd"/>
</dbReference>
<dbReference type="SMART" id="SM00823">
    <property type="entry name" value="PKS_PP"/>
    <property type="match status" value="1"/>
</dbReference>
<dbReference type="SUPFAM" id="SSF55048">
    <property type="entry name" value="Probable ACP-binding domain of malonyl-CoA ACP transacylase"/>
    <property type="match status" value="1"/>
</dbReference>
<dbReference type="EMBL" id="AM946600">
    <property type="protein sequence ID" value="CAQ18833.1"/>
    <property type="molecule type" value="Genomic_DNA"/>
</dbReference>
<dbReference type="RefSeq" id="WP_050433118.1">
    <property type="nucleotide sequence ID" value="NZ_CP012159.1"/>
</dbReference>
<dbReference type="InterPro" id="IPR050091">
    <property type="entry name" value="PKS_NRPS_Biosynth_Enz"/>
</dbReference>
<dbReference type="OrthoDB" id="9778690at2"/>
<dbReference type="InterPro" id="IPR014030">
    <property type="entry name" value="Ketoacyl_synth_N"/>
</dbReference>
<dbReference type="Pfam" id="PF00698">
    <property type="entry name" value="Acyl_transf_1"/>
    <property type="match status" value="1"/>
</dbReference>
<dbReference type="Pfam" id="PF00109">
    <property type="entry name" value="ketoacyl-synt"/>
    <property type="match status" value="1"/>
</dbReference>
<dbReference type="InterPro" id="IPR036736">
    <property type="entry name" value="ACP-like_sf"/>
</dbReference>
<keyword evidence="9" id="KW-1185">Reference proteome</keyword>
<dbReference type="PROSITE" id="PS50075">
    <property type="entry name" value="CARRIER"/>
    <property type="match status" value="1"/>
</dbReference>
<dbReference type="SUPFAM" id="SSF52151">
    <property type="entry name" value="FabD/lysophospholipase-like"/>
    <property type="match status" value="1"/>
</dbReference>
<dbReference type="PROSITE" id="PS00606">
    <property type="entry name" value="KS3_1"/>
    <property type="match status" value="1"/>
</dbReference>
<dbReference type="SMART" id="SM01294">
    <property type="entry name" value="PKS_PP_betabranch"/>
    <property type="match status" value="1"/>
</dbReference>
<dbReference type="InterPro" id="IPR018201">
    <property type="entry name" value="Ketoacyl_synth_AS"/>
</dbReference>
<dbReference type="SMART" id="SM00827">
    <property type="entry name" value="PKS_AT"/>
    <property type="match status" value="1"/>
</dbReference>
<dbReference type="Gene3D" id="3.40.366.10">
    <property type="entry name" value="Malonyl-Coenzyme A Acyl Carrier Protein, domain 2"/>
    <property type="match status" value="1"/>
</dbReference>
<reference evidence="7 9" key="2">
    <citation type="submission" date="2015-07" db="EMBL/GenBank/DDBJ databases">
        <title>Genome analysis of myxobacterium Chondromyces crocatus Cm c5 reveals a high potential for natural compound synthesis and the genetic basis for the loss of fruiting body formation.</title>
        <authorList>
            <person name="Zaburannyi N."/>
            <person name="Bunk B."/>
            <person name="Maier J."/>
            <person name="Overmann J."/>
            <person name="Mueller R."/>
        </authorList>
    </citation>
    <scope>NUCLEOTIDE SEQUENCE [LARGE SCALE GENOMIC DNA]</scope>
    <source>
        <strain evidence="7 9">Cm c5</strain>
    </source>
</reference>
<evidence type="ECO:0000313" key="9">
    <source>
        <dbReference type="Proteomes" id="UP000067626"/>
    </source>
</evidence>
<dbReference type="FunFam" id="3.40.47.10:FF:000019">
    <property type="entry name" value="Polyketide synthase type I"/>
    <property type="match status" value="1"/>
</dbReference>
<comment type="function">
    <text evidence="4">Involved in production of the polyketide antibiotic thailandamide.</text>
</comment>
<evidence type="ECO:0000259" key="6">
    <source>
        <dbReference type="PROSITE" id="PS52004"/>
    </source>
</evidence>
<dbReference type="InterPro" id="IPR016039">
    <property type="entry name" value="Thiolase-like"/>
</dbReference>
<dbReference type="GO" id="GO:0031177">
    <property type="term" value="F:phosphopantetheine binding"/>
    <property type="evidence" value="ECO:0007669"/>
    <property type="project" value="InterPro"/>
</dbReference>
<dbReference type="SUPFAM" id="SSF47336">
    <property type="entry name" value="ACP-like"/>
    <property type="match status" value="1"/>
</dbReference>
<evidence type="ECO:0000313" key="8">
    <source>
        <dbReference type="EMBL" id="CAQ18833.1"/>
    </source>
</evidence>
<dbReference type="InterPro" id="IPR001227">
    <property type="entry name" value="Ac_transferase_dom_sf"/>
</dbReference>